<evidence type="ECO:0000313" key="3">
    <source>
        <dbReference type="Proteomes" id="UP000326396"/>
    </source>
</evidence>
<accession>A0A5N6LM45</accession>
<sequence>MNVRRRDMMAPVRRVKNLIVVLDALISLFCRTSISADALWDGGWLLRQLLPYSETEFNSHHLESLKDAFAKCCIQLVEEQRGSWPDLLIQVLCDEWRKCKRAIEASSPRKEPKSILFPPKKASSSDVIPIESSFAAGEMMYERVKVFVLLHQLQIFSTGRSLPDQPPILPLADFPERSRAKSAALNIFGPKLSTELHIALDPRTWDVIADVAEGDAEDIDRAGSVARKAFDEGPCPKMTAYVKN</sequence>
<evidence type="ECO:0000313" key="2">
    <source>
        <dbReference type="EMBL" id="KAD2393261.1"/>
    </source>
</evidence>
<dbReference type="EMBL" id="SZYD01000019">
    <property type="protein sequence ID" value="KAD2393261.1"/>
    <property type="molecule type" value="Genomic_DNA"/>
</dbReference>
<gene>
    <name evidence="1" type="ORF">E3N88_40234</name>
    <name evidence="2" type="ORF">E3N88_40238</name>
</gene>
<dbReference type="AlphaFoldDB" id="A0A5N6LM45"/>
<dbReference type="Proteomes" id="UP000326396">
    <property type="component" value="Linkage Group LG9"/>
</dbReference>
<keyword evidence="3" id="KW-1185">Reference proteome</keyword>
<comment type="caution">
    <text evidence="1">The sequence shown here is derived from an EMBL/GenBank/DDBJ whole genome shotgun (WGS) entry which is preliminary data.</text>
</comment>
<dbReference type="GO" id="GO:0007034">
    <property type="term" value="P:vacuolar transport"/>
    <property type="evidence" value="ECO:0007669"/>
    <property type="project" value="TreeGrafter"/>
</dbReference>
<dbReference type="PANTHER" id="PTHR21481">
    <property type="entry name" value="PROTEIN CLEC16A"/>
    <property type="match status" value="1"/>
</dbReference>
<dbReference type="GO" id="GO:0005770">
    <property type="term" value="C:late endosome"/>
    <property type="evidence" value="ECO:0007669"/>
    <property type="project" value="TreeGrafter"/>
</dbReference>
<dbReference type="GO" id="GO:0005794">
    <property type="term" value="C:Golgi apparatus"/>
    <property type="evidence" value="ECO:0007669"/>
    <property type="project" value="TreeGrafter"/>
</dbReference>
<name>A0A5N6LM45_9ASTR</name>
<dbReference type="OrthoDB" id="294052at2759"/>
<evidence type="ECO:0000313" key="1">
    <source>
        <dbReference type="EMBL" id="KAD2393257.1"/>
    </source>
</evidence>
<proteinExistence type="predicted"/>
<reference evidence="1 3" key="1">
    <citation type="submission" date="2019-05" db="EMBL/GenBank/DDBJ databases">
        <title>Mikania micrantha, genome provides insights into the molecular mechanism of rapid growth.</title>
        <authorList>
            <person name="Liu B."/>
        </authorList>
    </citation>
    <scope>NUCLEOTIDE SEQUENCE [LARGE SCALE GENOMIC DNA]</scope>
    <source>
        <strain evidence="1">NLD-2019</strain>
        <tissue evidence="1">Leaf</tissue>
    </source>
</reference>
<organism evidence="1 3">
    <name type="scientific">Mikania micrantha</name>
    <name type="common">bitter vine</name>
    <dbReference type="NCBI Taxonomy" id="192012"/>
    <lineage>
        <taxon>Eukaryota</taxon>
        <taxon>Viridiplantae</taxon>
        <taxon>Streptophyta</taxon>
        <taxon>Embryophyta</taxon>
        <taxon>Tracheophyta</taxon>
        <taxon>Spermatophyta</taxon>
        <taxon>Magnoliopsida</taxon>
        <taxon>eudicotyledons</taxon>
        <taxon>Gunneridae</taxon>
        <taxon>Pentapetalae</taxon>
        <taxon>asterids</taxon>
        <taxon>campanulids</taxon>
        <taxon>Asterales</taxon>
        <taxon>Asteraceae</taxon>
        <taxon>Asteroideae</taxon>
        <taxon>Heliantheae alliance</taxon>
        <taxon>Eupatorieae</taxon>
        <taxon>Mikania</taxon>
    </lineage>
</organism>
<dbReference type="InterPro" id="IPR039272">
    <property type="entry name" value="CLEC16A/TT9"/>
</dbReference>
<protein>
    <submittedName>
        <fullName evidence="1">Uncharacterized protein</fullName>
    </submittedName>
</protein>
<dbReference type="GO" id="GO:1901096">
    <property type="term" value="P:regulation of autophagosome maturation"/>
    <property type="evidence" value="ECO:0007669"/>
    <property type="project" value="TreeGrafter"/>
</dbReference>
<dbReference type="PANTHER" id="PTHR21481:SF4">
    <property type="entry name" value="PROTEIN TRANSPARENT TESTA 9"/>
    <property type="match status" value="1"/>
</dbReference>
<dbReference type="EMBL" id="SZYD01000019">
    <property type="protein sequence ID" value="KAD2393257.1"/>
    <property type="molecule type" value="Genomic_DNA"/>
</dbReference>
<dbReference type="GO" id="GO:0016197">
    <property type="term" value="P:endosomal transport"/>
    <property type="evidence" value="ECO:0007669"/>
    <property type="project" value="TreeGrafter"/>
</dbReference>